<reference evidence="1" key="1">
    <citation type="journal article" date="2015" name="Nature">
        <title>Complex archaea that bridge the gap between prokaryotes and eukaryotes.</title>
        <authorList>
            <person name="Spang A."/>
            <person name="Saw J.H."/>
            <person name="Jorgensen S.L."/>
            <person name="Zaremba-Niedzwiedzka K."/>
            <person name="Martijn J."/>
            <person name="Lind A.E."/>
            <person name="van Eijk R."/>
            <person name="Schleper C."/>
            <person name="Guy L."/>
            <person name="Ettema T.J."/>
        </authorList>
    </citation>
    <scope>NUCLEOTIDE SEQUENCE</scope>
</reference>
<evidence type="ECO:0008006" key="2">
    <source>
        <dbReference type="Google" id="ProtNLM"/>
    </source>
</evidence>
<comment type="caution">
    <text evidence="1">The sequence shown here is derived from an EMBL/GenBank/DDBJ whole genome shotgun (WGS) entry which is preliminary data.</text>
</comment>
<evidence type="ECO:0000313" key="1">
    <source>
        <dbReference type="EMBL" id="KKL49498.1"/>
    </source>
</evidence>
<accession>A0A0F9CJK5</accession>
<proteinExistence type="predicted"/>
<protein>
    <recommendedName>
        <fullName evidence="2">HNH domain-containing protein</fullName>
    </recommendedName>
</protein>
<dbReference type="EMBL" id="LAZR01032936">
    <property type="protein sequence ID" value="KKL49498.1"/>
    <property type="molecule type" value="Genomic_DNA"/>
</dbReference>
<organism evidence="1">
    <name type="scientific">marine sediment metagenome</name>
    <dbReference type="NCBI Taxonomy" id="412755"/>
    <lineage>
        <taxon>unclassified sequences</taxon>
        <taxon>metagenomes</taxon>
        <taxon>ecological metagenomes</taxon>
    </lineage>
</organism>
<sequence length="157" mass="18069">MKHGTKWMYIKYKCRCQPCTDANTTSHRKYMRKKYNRRPYENTIPRNIRIANINRLKENTSCVDCGGLFPAVCMDFDHRDPSLKRFSISQGFSNSPLTLMCEIAKCDIVCANCHTIRTYNRVVVTMASSGFEPRTSYQAESSILLPPALYQVAPIAW</sequence>
<name>A0A0F9CJK5_9ZZZZ</name>
<gene>
    <name evidence="1" type="ORF">LCGC14_2314900</name>
</gene>
<dbReference type="AlphaFoldDB" id="A0A0F9CJK5"/>